<feature type="compositionally biased region" description="Low complexity" evidence="4">
    <location>
        <begin position="1135"/>
        <end position="1168"/>
    </location>
</feature>
<feature type="region of interest" description="Disordered" evidence="4">
    <location>
        <begin position="1049"/>
        <end position="1087"/>
    </location>
</feature>
<evidence type="ECO:0000313" key="7">
    <source>
        <dbReference type="EMBL" id="KAF2264984.1"/>
    </source>
</evidence>
<evidence type="ECO:0000256" key="3">
    <source>
        <dbReference type="PROSITE-ProRule" id="PRU00089"/>
    </source>
</evidence>
<dbReference type="PANTHER" id="PTHR21712">
    <property type="entry name" value="PRE-RRNA-PROCESSING PROTEIN FHL1"/>
    <property type="match status" value="1"/>
</dbReference>
<dbReference type="PROSITE" id="PS50039">
    <property type="entry name" value="FORK_HEAD_3"/>
    <property type="match status" value="1"/>
</dbReference>
<sequence length="1230" mass="132693">MPMVSSGGVSSHAGHDSADHNVLADIRCLLSAPATTGNNADMDAATSDDAPIAPGAASSLLDFSHDLVPAAQSDAAHPEAVDMHPQAQAAALAVLHDQPADMATAVEYPSVNVNMLDQHRDVQQPAQHEQRLSAFARLRFCDGSYYMHTYQVILGRNVELAHRDMNRLLKAQRLREAGDDKRADAIIRGKKRKRHAHTARSVVSASGGILNAPIAALPIEYQQQRRQSVASQSHSSSSHHRGPSSQEEHAPQHVLMQTFEELPDNYQNIVPEDVDDCPLVPIHPQQVTDLTGAGRPKAISRQHAKIFYNFERGGFDLEVLGANGLHHEEQFYPKGSIIPLEHGERMVIGAVEITFFLPDIALTEEQRARQDSNSRPMSFSFENGQGELESEEQMDDSGSEDASINPKHVFHMPMDHDISSEEDALGEEENDEEEEEDELLSMPVLPPKKHTLKLKLKKKPPLSTASHKDSKRGHKRKTMREVSPPELPTKKQKTKSKETHKELPKEKGKNPVKESTKEMPKEKLEPVPTPKSTSPVQVKKPSAEVRQPSEEGEIEGLITAELAENYKLPSALIGRVIAKRKGPGRPPKDGLMSKRQRSQLLKIGKEMEKAQAAGQDTGDISVLINKPKAPRARKDSNPGEGEDEDVKDSIEKGDGEDITSEKKPAKLSRPARTPSPPMRIEDYTEEQLQRPSANYVVLIHEAISSSPTGQMNLQQIYSFIEKKYPWYKFKTTTSGWQSSVRHNLGQHDAFVKGDKEGKGFNWRINPLVSIEKERRKRQITPPQMNQAQRQGFYPQANGYVPPYGPTGNTYYPGMPSHPPISNGAPQVSPNVGPRLPPSLARSAASASTPAPPAPPNASPYTSPWAGGNTAGSPPNPNPPRPYPQPSPQTPPVSSGGYGVLFPTSAPQSAYGVYTTAGTQGAHHVTAGASPYSATLPLPYTPYGQANPSTSTSQGVTTPVQPTLSQASTQNQGRFQENPVYSQRSIPGRYPANTSADIINQVETFRNTYLDKVPAQQAIIDTAIRAIFHPEQQAKLDETEKAIFDAIQKVIPGTRSGPTKAETARKGPDSTNAQRGDTNGTGSHQNIANSTGFSRAEAASAAAAIAASDAAVEAASSLPLTSLTSSSANAKPNPDPTAAASAPTASQLQTFTPNVTSPLPSTSSVLPTPIRTHTSRPSVEPLTPVPGSPAVPNGALAKKSSPETKDVGDAEPGAEEDPPKAPDSTSAPPAE</sequence>
<feature type="compositionally biased region" description="Acidic residues" evidence="4">
    <location>
        <begin position="421"/>
        <end position="439"/>
    </location>
</feature>
<feature type="compositionally biased region" description="Low complexity" evidence="4">
    <location>
        <begin position="837"/>
        <end position="848"/>
    </location>
</feature>
<protein>
    <recommendedName>
        <fullName evidence="9">Fork-head domain-containing protein</fullName>
    </recommendedName>
</protein>
<feature type="compositionally biased region" description="Basic residues" evidence="4">
    <location>
        <begin position="447"/>
        <end position="460"/>
    </location>
</feature>
<dbReference type="InterPro" id="IPR036388">
    <property type="entry name" value="WH-like_DNA-bd_sf"/>
</dbReference>
<dbReference type="Pfam" id="PF00250">
    <property type="entry name" value="Forkhead"/>
    <property type="match status" value="1"/>
</dbReference>
<dbReference type="EMBL" id="ML986612">
    <property type="protein sequence ID" value="KAF2264984.1"/>
    <property type="molecule type" value="Genomic_DNA"/>
</dbReference>
<dbReference type="GO" id="GO:0003700">
    <property type="term" value="F:DNA-binding transcription factor activity"/>
    <property type="evidence" value="ECO:0007669"/>
    <property type="project" value="InterPro"/>
</dbReference>
<gene>
    <name evidence="7" type="ORF">CC78DRAFT_216490</name>
</gene>
<feature type="region of interest" description="Disordered" evidence="4">
    <location>
        <begin position="367"/>
        <end position="407"/>
    </location>
</feature>
<dbReference type="Gene3D" id="1.10.10.10">
    <property type="entry name" value="Winged helix-like DNA-binding domain superfamily/Winged helix DNA-binding domain"/>
    <property type="match status" value="1"/>
</dbReference>
<dbReference type="InterPro" id="IPR030456">
    <property type="entry name" value="TF_fork_head_CS_2"/>
</dbReference>
<keyword evidence="8" id="KW-1185">Reference proteome</keyword>
<feature type="compositionally biased region" description="Polar residues" evidence="4">
    <location>
        <begin position="780"/>
        <end position="789"/>
    </location>
</feature>
<feature type="DNA-binding region" description="Fork-head" evidence="3">
    <location>
        <begin position="690"/>
        <end position="778"/>
    </location>
</feature>
<accession>A0A9P4K929</accession>
<evidence type="ECO:0000256" key="2">
    <source>
        <dbReference type="ARBA" id="ARBA00023242"/>
    </source>
</evidence>
<feature type="region of interest" description="Disordered" evidence="4">
    <location>
        <begin position="774"/>
        <end position="900"/>
    </location>
</feature>
<feature type="compositionally biased region" description="Acidic residues" evidence="4">
    <location>
        <begin position="388"/>
        <end position="399"/>
    </location>
</feature>
<feature type="compositionally biased region" description="Basic residues" evidence="4">
    <location>
        <begin position="469"/>
        <end position="478"/>
    </location>
</feature>
<feature type="compositionally biased region" description="Polar residues" evidence="4">
    <location>
        <begin position="943"/>
        <end position="984"/>
    </location>
</feature>
<dbReference type="PRINTS" id="PR00053">
    <property type="entry name" value="FORKHEAD"/>
</dbReference>
<evidence type="ECO:0000259" key="5">
    <source>
        <dbReference type="PROSITE" id="PS50006"/>
    </source>
</evidence>
<feature type="compositionally biased region" description="Low complexity" evidence="4">
    <location>
        <begin position="223"/>
        <end position="236"/>
    </location>
</feature>
<evidence type="ECO:0000256" key="1">
    <source>
        <dbReference type="ARBA" id="ARBA00023125"/>
    </source>
</evidence>
<feature type="compositionally biased region" description="Pro residues" evidence="4">
    <location>
        <begin position="873"/>
        <end position="890"/>
    </location>
</feature>
<feature type="compositionally biased region" description="Polar residues" evidence="4">
    <location>
        <begin position="1068"/>
        <end position="1087"/>
    </location>
</feature>
<dbReference type="CDD" id="cd00059">
    <property type="entry name" value="FH_FOX"/>
    <property type="match status" value="1"/>
</dbReference>
<dbReference type="InterPro" id="IPR000253">
    <property type="entry name" value="FHA_dom"/>
</dbReference>
<evidence type="ECO:0000256" key="4">
    <source>
        <dbReference type="SAM" id="MobiDB-lite"/>
    </source>
</evidence>
<feature type="domain" description="FHA" evidence="5">
    <location>
        <begin position="289"/>
        <end position="324"/>
    </location>
</feature>
<feature type="compositionally biased region" description="Basic and acidic residues" evidence="4">
    <location>
        <begin position="647"/>
        <end position="664"/>
    </location>
</feature>
<feature type="compositionally biased region" description="Basic and acidic residues" evidence="4">
    <location>
        <begin position="495"/>
        <end position="525"/>
    </location>
</feature>
<dbReference type="PROSITE" id="PS00658">
    <property type="entry name" value="FORK_HEAD_2"/>
    <property type="match status" value="1"/>
</dbReference>
<dbReference type="InterPro" id="IPR036390">
    <property type="entry name" value="WH_DNA-bd_sf"/>
</dbReference>
<feature type="compositionally biased region" description="Low complexity" evidence="4">
    <location>
        <begin position="797"/>
        <end position="813"/>
    </location>
</feature>
<reference evidence="8" key="1">
    <citation type="journal article" date="2020" name="Stud. Mycol.">
        <title>101 Dothideomycetes genomes: A test case for predicting lifestyles and emergence of pathogens.</title>
        <authorList>
            <person name="Haridas S."/>
            <person name="Albert R."/>
            <person name="Binder M."/>
            <person name="Bloem J."/>
            <person name="LaButti K."/>
            <person name="Salamov A."/>
            <person name="Andreopoulos B."/>
            <person name="Baker S."/>
            <person name="Barry K."/>
            <person name="Bills G."/>
            <person name="Bluhm B."/>
            <person name="Cannon C."/>
            <person name="Castanera R."/>
            <person name="Culley D."/>
            <person name="Daum C."/>
            <person name="Ezra D."/>
            <person name="Gonzalez J."/>
            <person name="Henrissat B."/>
            <person name="Kuo A."/>
            <person name="Liang C."/>
            <person name="Lipzen A."/>
            <person name="Lutzoni F."/>
            <person name="Magnuson J."/>
            <person name="Mondo S."/>
            <person name="Nolan M."/>
            <person name="Ohm R."/>
            <person name="Pangilinan J."/>
            <person name="Park H.-J."/>
            <person name="Ramirez L."/>
            <person name="Alfaro M."/>
            <person name="Sun H."/>
            <person name="Tritt A."/>
            <person name="Yoshinaga Y."/>
            <person name="Zwiers L.-H."/>
            <person name="Turgeon B."/>
            <person name="Goodwin S."/>
            <person name="Spatafora J."/>
            <person name="Crous P."/>
            <person name="Grigoriev I."/>
        </authorList>
    </citation>
    <scope>NUCLEOTIDE SEQUENCE [LARGE SCALE GENOMIC DNA]</scope>
    <source>
        <strain evidence="8">CBS 304.66</strain>
    </source>
</reference>
<dbReference type="InterPro" id="IPR008984">
    <property type="entry name" value="SMAD_FHA_dom_sf"/>
</dbReference>
<feature type="region of interest" description="Disordered" evidence="4">
    <location>
        <begin position="942"/>
        <end position="985"/>
    </location>
</feature>
<dbReference type="PROSITE" id="PS50006">
    <property type="entry name" value="FHA_DOMAIN"/>
    <property type="match status" value="1"/>
</dbReference>
<dbReference type="GO" id="GO:0043565">
    <property type="term" value="F:sequence-specific DNA binding"/>
    <property type="evidence" value="ECO:0007669"/>
    <property type="project" value="InterPro"/>
</dbReference>
<dbReference type="SUPFAM" id="SSF46785">
    <property type="entry name" value="Winged helix' DNA-binding domain"/>
    <property type="match status" value="1"/>
</dbReference>
<feature type="region of interest" description="Disordered" evidence="4">
    <location>
        <begin position="578"/>
        <end position="678"/>
    </location>
</feature>
<dbReference type="OrthoDB" id="5402974at2759"/>
<dbReference type="Proteomes" id="UP000800093">
    <property type="component" value="Unassembled WGS sequence"/>
</dbReference>
<evidence type="ECO:0008006" key="9">
    <source>
        <dbReference type="Google" id="ProtNLM"/>
    </source>
</evidence>
<name>A0A9P4K929_9PLEO</name>
<dbReference type="PANTHER" id="PTHR21712:SF29">
    <property type="entry name" value="PRE-RRNA-PROCESSING PROTEIN FHL1"/>
    <property type="match status" value="1"/>
</dbReference>
<feature type="region of interest" description="Disordered" evidence="4">
    <location>
        <begin position="223"/>
        <end position="250"/>
    </location>
</feature>
<dbReference type="InterPro" id="IPR001766">
    <property type="entry name" value="Fork_head_dom"/>
</dbReference>
<dbReference type="InterPro" id="IPR045178">
    <property type="entry name" value="Fhl1/FHA1"/>
</dbReference>
<evidence type="ECO:0000259" key="6">
    <source>
        <dbReference type="PROSITE" id="PS50039"/>
    </source>
</evidence>
<dbReference type="GO" id="GO:0005634">
    <property type="term" value="C:nucleus"/>
    <property type="evidence" value="ECO:0007669"/>
    <property type="project" value="UniProtKB-SubCell"/>
</dbReference>
<proteinExistence type="predicted"/>
<feature type="region of interest" description="Disordered" evidence="4">
    <location>
        <begin position="1122"/>
        <end position="1230"/>
    </location>
</feature>
<dbReference type="AlphaFoldDB" id="A0A9P4K929"/>
<feature type="domain" description="Fork-head" evidence="6">
    <location>
        <begin position="690"/>
        <end position="778"/>
    </location>
</feature>
<feature type="region of interest" description="Disordered" evidence="4">
    <location>
        <begin position="421"/>
        <end position="552"/>
    </location>
</feature>
<comment type="caution">
    <text evidence="7">The sequence shown here is derived from an EMBL/GenBank/DDBJ whole genome shotgun (WGS) entry which is preliminary data.</text>
</comment>
<evidence type="ECO:0000313" key="8">
    <source>
        <dbReference type="Proteomes" id="UP000800093"/>
    </source>
</evidence>
<keyword evidence="2 3" id="KW-0539">Nucleus</keyword>
<feature type="compositionally biased region" description="Polar residues" evidence="4">
    <location>
        <begin position="373"/>
        <end position="383"/>
    </location>
</feature>
<organism evidence="7 8">
    <name type="scientific">Lojkania enalia</name>
    <dbReference type="NCBI Taxonomy" id="147567"/>
    <lineage>
        <taxon>Eukaryota</taxon>
        <taxon>Fungi</taxon>
        <taxon>Dikarya</taxon>
        <taxon>Ascomycota</taxon>
        <taxon>Pezizomycotina</taxon>
        <taxon>Dothideomycetes</taxon>
        <taxon>Pleosporomycetidae</taxon>
        <taxon>Pleosporales</taxon>
        <taxon>Pleosporales incertae sedis</taxon>
        <taxon>Lojkania</taxon>
    </lineage>
</organism>
<comment type="subcellular location">
    <subcellularLocation>
        <location evidence="3">Nucleus</location>
    </subcellularLocation>
</comment>
<dbReference type="GO" id="GO:0060962">
    <property type="term" value="P:regulation of ribosomal protein gene transcription by RNA polymerase II"/>
    <property type="evidence" value="ECO:0007669"/>
    <property type="project" value="InterPro"/>
</dbReference>
<keyword evidence="1 3" id="KW-0238">DNA-binding</keyword>
<dbReference type="SUPFAM" id="SSF49879">
    <property type="entry name" value="SMAD/FHA domain"/>
    <property type="match status" value="1"/>
</dbReference>
<dbReference type="SMART" id="SM00339">
    <property type="entry name" value="FH"/>
    <property type="match status" value="1"/>
</dbReference>